<evidence type="ECO:0000313" key="3">
    <source>
        <dbReference type="EMBL" id="SPP76963.1"/>
    </source>
</evidence>
<name>A0A3B0J9D9_DROGU</name>
<feature type="compositionally biased region" description="Low complexity" evidence="1">
    <location>
        <begin position="56"/>
        <end position="87"/>
    </location>
</feature>
<keyword evidence="4" id="KW-1185">Reference proteome</keyword>
<evidence type="ECO:0000256" key="1">
    <source>
        <dbReference type="SAM" id="MobiDB-lite"/>
    </source>
</evidence>
<feature type="transmembrane region" description="Helical" evidence="2">
    <location>
        <begin position="20"/>
        <end position="42"/>
    </location>
</feature>
<feature type="compositionally biased region" description="Polar residues" evidence="1">
    <location>
        <begin position="186"/>
        <end position="211"/>
    </location>
</feature>
<dbReference type="OrthoDB" id="10267305at2759"/>
<feature type="region of interest" description="Disordered" evidence="1">
    <location>
        <begin position="39"/>
        <end position="94"/>
    </location>
</feature>
<reference evidence="4" key="1">
    <citation type="submission" date="2018-01" db="EMBL/GenBank/DDBJ databases">
        <authorList>
            <person name="Alioto T."/>
            <person name="Alioto T."/>
        </authorList>
    </citation>
    <scope>NUCLEOTIDE SEQUENCE [LARGE SCALE GENOMIC DNA]</scope>
</reference>
<organism evidence="3 4">
    <name type="scientific">Drosophila guanche</name>
    <name type="common">Fruit fly</name>
    <dbReference type="NCBI Taxonomy" id="7266"/>
    <lineage>
        <taxon>Eukaryota</taxon>
        <taxon>Metazoa</taxon>
        <taxon>Ecdysozoa</taxon>
        <taxon>Arthropoda</taxon>
        <taxon>Hexapoda</taxon>
        <taxon>Insecta</taxon>
        <taxon>Pterygota</taxon>
        <taxon>Neoptera</taxon>
        <taxon>Endopterygota</taxon>
        <taxon>Diptera</taxon>
        <taxon>Brachycera</taxon>
        <taxon>Muscomorpha</taxon>
        <taxon>Ephydroidea</taxon>
        <taxon>Drosophilidae</taxon>
        <taxon>Drosophila</taxon>
        <taxon>Sophophora</taxon>
    </lineage>
</organism>
<keyword evidence="2" id="KW-0472">Membrane</keyword>
<dbReference type="EMBL" id="OUUW01000002">
    <property type="protein sequence ID" value="SPP76963.1"/>
    <property type="molecule type" value="Genomic_DNA"/>
</dbReference>
<gene>
    <name evidence="3" type="ORF">DGUA_6G007582</name>
</gene>
<feature type="non-terminal residue" evidence="3">
    <location>
        <position position="247"/>
    </location>
</feature>
<dbReference type="AlphaFoldDB" id="A0A3B0J9D9"/>
<protein>
    <submittedName>
        <fullName evidence="3">Uncharacterized protein</fullName>
    </submittedName>
</protein>
<evidence type="ECO:0000256" key="2">
    <source>
        <dbReference type="SAM" id="Phobius"/>
    </source>
</evidence>
<feature type="compositionally biased region" description="Basic residues" evidence="1">
    <location>
        <begin position="43"/>
        <end position="55"/>
    </location>
</feature>
<accession>A0A3B0J9D9</accession>
<keyword evidence="2" id="KW-0812">Transmembrane</keyword>
<dbReference type="Proteomes" id="UP000268350">
    <property type="component" value="Unassembled WGS sequence"/>
</dbReference>
<feature type="region of interest" description="Disordered" evidence="1">
    <location>
        <begin position="185"/>
        <end position="211"/>
    </location>
</feature>
<sequence length="247" mass="25748">MLSSEIYTNTTTSTAMASVGIASAAASVATTTTTTATTLQVVKSKKRRKRRKRAGHAIGAATTTTAKTAAAAATASHPSSPHTHTQAGSVSLPTVNGGRKCKAQYFQHDNREYLAKYESFHLTSHHMASGSAALNYAAVAKKFKPLRPALASGAKKTRRPGMPRKLNPECACACQSAVTEPVAEPSQRTAAATHQDLPLSTSQWGNGNANANPSKINIDGQILLELLKHSSNTLLETLLGAGSAVAS</sequence>
<dbReference type="STRING" id="7266.A0A3B0J9D9"/>
<keyword evidence="2" id="KW-1133">Transmembrane helix</keyword>
<evidence type="ECO:0000313" key="4">
    <source>
        <dbReference type="Proteomes" id="UP000268350"/>
    </source>
</evidence>
<proteinExistence type="predicted"/>